<feature type="region of interest" description="Disordered" evidence="1">
    <location>
        <begin position="1"/>
        <end position="29"/>
    </location>
</feature>
<gene>
    <name evidence="3" type="ORF">GCM10025864_32490</name>
</gene>
<dbReference type="Pfam" id="PF17648">
    <property type="entry name" value="Luciferase"/>
    <property type="match status" value="1"/>
</dbReference>
<dbReference type="Proteomes" id="UP001157091">
    <property type="component" value="Unassembled WGS sequence"/>
</dbReference>
<evidence type="ECO:0000313" key="4">
    <source>
        <dbReference type="Proteomes" id="UP001157091"/>
    </source>
</evidence>
<evidence type="ECO:0000256" key="1">
    <source>
        <dbReference type="SAM" id="MobiDB-lite"/>
    </source>
</evidence>
<comment type="caution">
    <text evidence="3">The sequence shown here is derived from an EMBL/GenBank/DDBJ whole genome shotgun (WGS) entry which is preliminary data.</text>
</comment>
<name>A0ABQ6I4Q7_9MICO</name>
<feature type="compositionally biased region" description="Basic and acidic residues" evidence="1">
    <location>
        <begin position="15"/>
        <end position="26"/>
    </location>
</feature>
<keyword evidence="4" id="KW-1185">Reference proteome</keyword>
<proteinExistence type="predicted"/>
<evidence type="ECO:0000313" key="3">
    <source>
        <dbReference type="EMBL" id="GMA25490.1"/>
    </source>
</evidence>
<reference evidence="4" key="1">
    <citation type="journal article" date="2019" name="Int. J. Syst. Evol. Microbiol.">
        <title>The Global Catalogue of Microorganisms (GCM) 10K type strain sequencing project: providing services to taxonomists for standard genome sequencing and annotation.</title>
        <authorList>
            <consortium name="The Broad Institute Genomics Platform"/>
            <consortium name="The Broad Institute Genome Sequencing Center for Infectious Disease"/>
            <person name="Wu L."/>
            <person name="Ma J."/>
        </authorList>
    </citation>
    <scope>NUCLEOTIDE SEQUENCE [LARGE SCALE GENOMIC DNA]</scope>
    <source>
        <strain evidence="4">NBRC 106348</strain>
    </source>
</reference>
<sequence length="153" mass="16737">MSAVLSRPRPGVRPRTSDDGPHRQLDQRATPALWGELVARVFALDGVVEGHSQVSPASSRAVFLTDQRDERAPETSLAPGMRLEPVHLHGVDDTSVHLTLPSERGTELVGLGWAEPHQYAEFDTEFMVYGPRDEAELDDVLSVIAESLAFARG</sequence>
<feature type="domain" description="Luciferase" evidence="2">
    <location>
        <begin position="84"/>
        <end position="146"/>
    </location>
</feature>
<protein>
    <recommendedName>
        <fullName evidence="2">Luciferase domain-containing protein</fullName>
    </recommendedName>
</protein>
<dbReference type="PANTHER" id="PTHR38695">
    <property type="entry name" value="AMINO ACID PERMEASE_ SLC12A DOMAIN-CONTAINING PROTEIN"/>
    <property type="match status" value="1"/>
</dbReference>
<dbReference type="InterPro" id="IPR040841">
    <property type="entry name" value="Luciferase_dom"/>
</dbReference>
<dbReference type="InterPro" id="IPR048273">
    <property type="entry name" value="Luciferase"/>
</dbReference>
<organism evidence="3 4">
    <name type="scientific">Luteimicrobium album</name>
    <dbReference type="NCBI Taxonomy" id="1054550"/>
    <lineage>
        <taxon>Bacteria</taxon>
        <taxon>Bacillati</taxon>
        <taxon>Actinomycetota</taxon>
        <taxon>Actinomycetes</taxon>
        <taxon>Micrococcales</taxon>
        <taxon>Luteimicrobium</taxon>
    </lineage>
</organism>
<accession>A0ABQ6I4Q7</accession>
<dbReference type="PANTHER" id="PTHR38695:SF1">
    <property type="entry name" value="AMINO ACID PERMEASE_ SLC12A DOMAIN-CONTAINING PROTEIN"/>
    <property type="match status" value="1"/>
</dbReference>
<dbReference type="EMBL" id="BSUK01000001">
    <property type="protein sequence ID" value="GMA25490.1"/>
    <property type="molecule type" value="Genomic_DNA"/>
</dbReference>
<evidence type="ECO:0000259" key="2">
    <source>
        <dbReference type="Pfam" id="PF17648"/>
    </source>
</evidence>